<dbReference type="EMBL" id="CP060782">
    <property type="protein sequence ID" value="QNP45856.1"/>
    <property type="molecule type" value="Genomic_DNA"/>
</dbReference>
<sequence>MPMLGDMLAAARDSSGHFQAWLERSDPELAKEVQRVSTLQGMSPTGYVRAAMSDFNRFASEEDWATLTSSLKTTDDPGTLCLLGMVHWRLTARGCAEHSSIPRGGASAEHRS</sequence>
<name>A0ABX6T8X5_9SPHN</name>
<gene>
    <name evidence="1" type="ORF">H9L14_00590</name>
</gene>
<dbReference type="Proteomes" id="UP000516105">
    <property type="component" value="Chromosome"/>
</dbReference>
<organism evidence="1 2">
    <name type="scientific">Sphingomonas sediminicola</name>
    <dbReference type="NCBI Taxonomy" id="386874"/>
    <lineage>
        <taxon>Bacteria</taxon>
        <taxon>Pseudomonadati</taxon>
        <taxon>Pseudomonadota</taxon>
        <taxon>Alphaproteobacteria</taxon>
        <taxon>Sphingomonadales</taxon>
        <taxon>Sphingomonadaceae</taxon>
        <taxon>Sphingomonas</taxon>
    </lineage>
</organism>
<dbReference type="RefSeq" id="WP_187708809.1">
    <property type="nucleotide sequence ID" value="NZ_CP060782.1"/>
</dbReference>
<reference evidence="1 2" key="1">
    <citation type="submission" date="2020-08" db="EMBL/GenBank/DDBJ databases">
        <title>Genome sequence of Sphingomonas sediminicola KACC 15039T.</title>
        <authorList>
            <person name="Hyun D.-W."/>
            <person name="Bae J.-W."/>
        </authorList>
    </citation>
    <scope>NUCLEOTIDE SEQUENCE [LARGE SCALE GENOMIC DNA]</scope>
    <source>
        <strain evidence="1 2">KACC 15039</strain>
    </source>
</reference>
<evidence type="ECO:0000313" key="1">
    <source>
        <dbReference type="EMBL" id="QNP45856.1"/>
    </source>
</evidence>
<protein>
    <submittedName>
        <fullName evidence="1">Uncharacterized protein</fullName>
    </submittedName>
</protein>
<evidence type="ECO:0000313" key="2">
    <source>
        <dbReference type="Proteomes" id="UP000516105"/>
    </source>
</evidence>
<keyword evidence="2" id="KW-1185">Reference proteome</keyword>
<accession>A0ABX6T8X5</accession>
<proteinExistence type="predicted"/>